<feature type="non-terminal residue" evidence="2">
    <location>
        <position position="1"/>
    </location>
</feature>
<evidence type="ECO:0000256" key="1">
    <source>
        <dbReference type="SAM" id="MobiDB-lite"/>
    </source>
</evidence>
<gene>
    <name evidence="2" type="ORF">L345_08209</name>
</gene>
<evidence type="ECO:0000313" key="3">
    <source>
        <dbReference type="Proteomes" id="UP000018936"/>
    </source>
</evidence>
<name>V8NWU4_OPHHA</name>
<feature type="region of interest" description="Disordered" evidence="1">
    <location>
        <begin position="180"/>
        <end position="213"/>
    </location>
</feature>
<dbReference type="AlphaFoldDB" id="V8NWU4"/>
<proteinExistence type="predicted"/>
<dbReference type="Proteomes" id="UP000018936">
    <property type="component" value="Unassembled WGS sequence"/>
</dbReference>
<reference evidence="2 3" key="1">
    <citation type="journal article" date="2013" name="Proc. Natl. Acad. Sci. U.S.A.">
        <title>The king cobra genome reveals dynamic gene evolution and adaptation in the snake venom system.</title>
        <authorList>
            <person name="Vonk F.J."/>
            <person name="Casewell N.R."/>
            <person name="Henkel C.V."/>
            <person name="Heimberg A.M."/>
            <person name="Jansen H.J."/>
            <person name="McCleary R.J."/>
            <person name="Kerkkamp H.M."/>
            <person name="Vos R.A."/>
            <person name="Guerreiro I."/>
            <person name="Calvete J.J."/>
            <person name="Wuster W."/>
            <person name="Woods A.E."/>
            <person name="Logan J.M."/>
            <person name="Harrison R.A."/>
            <person name="Castoe T.A."/>
            <person name="de Koning A.P."/>
            <person name="Pollock D.D."/>
            <person name="Yandell M."/>
            <person name="Calderon D."/>
            <person name="Renjifo C."/>
            <person name="Currier R.B."/>
            <person name="Salgado D."/>
            <person name="Pla D."/>
            <person name="Sanz L."/>
            <person name="Hyder A.S."/>
            <person name="Ribeiro J.M."/>
            <person name="Arntzen J.W."/>
            <person name="van den Thillart G.E."/>
            <person name="Boetzer M."/>
            <person name="Pirovano W."/>
            <person name="Dirks R.P."/>
            <person name="Spaink H.P."/>
            <person name="Duboule D."/>
            <person name="McGlinn E."/>
            <person name="Kini R.M."/>
            <person name="Richardson M.K."/>
        </authorList>
    </citation>
    <scope>NUCLEOTIDE SEQUENCE</scope>
    <source>
        <tissue evidence="2">Blood</tissue>
    </source>
</reference>
<accession>V8NWU4</accession>
<dbReference type="EMBL" id="AZIM01001687">
    <property type="protein sequence ID" value="ETE66017.1"/>
    <property type="molecule type" value="Genomic_DNA"/>
</dbReference>
<protein>
    <submittedName>
        <fullName evidence="2">Uncharacterized protein</fullName>
    </submittedName>
</protein>
<feature type="compositionally biased region" description="Basic and acidic residues" evidence="1">
    <location>
        <begin position="7"/>
        <end position="24"/>
    </location>
</feature>
<comment type="caution">
    <text evidence="2">The sequence shown here is derived from an EMBL/GenBank/DDBJ whole genome shotgun (WGS) entry which is preliminary data.</text>
</comment>
<keyword evidence="3" id="KW-1185">Reference proteome</keyword>
<organism evidence="2 3">
    <name type="scientific">Ophiophagus hannah</name>
    <name type="common">King cobra</name>
    <name type="synonym">Naja hannah</name>
    <dbReference type="NCBI Taxonomy" id="8665"/>
    <lineage>
        <taxon>Eukaryota</taxon>
        <taxon>Metazoa</taxon>
        <taxon>Chordata</taxon>
        <taxon>Craniata</taxon>
        <taxon>Vertebrata</taxon>
        <taxon>Euteleostomi</taxon>
        <taxon>Lepidosauria</taxon>
        <taxon>Squamata</taxon>
        <taxon>Bifurcata</taxon>
        <taxon>Unidentata</taxon>
        <taxon>Episquamata</taxon>
        <taxon>Toxicofera</taxon>
        <taxon>Serpentes</taxon>
        <taxon>Colubroidea</taxon>
        <taxon>Elapidae</taxon>
        <taxon>Elapinae</taxon>
        <taxon>Ophiophagus</taxon>
    </lineage>
</organism>
<sequence length="213" mass="24356">MCANVRVQERERERDGPVDQDKHLGAESLVASTLQDRQTHLNLRKCQIGPNDHILYTQHKCPHPSPEADGFLLGDCLKDQETYFAGLCLAQSALRLNPLILNGALENGHPAELTYLSGSRMTLCKWFTESAYCPQQSSRQPAASRSSLQYCTLTTAPPWLIVSSDYIIVSRNFLPYAKALDRERQGGREKEREREERGREGEKERERERERKK</sequence>
<feature type="region of interest" description="Disordered" evidence="1">
    <location>
        <begin position="1"/>
        <end position="24"/>
    </location>
</feature>
<evidence type="ECO:0000313" key="2">
    <source>
        <dbReference type="EMBL" id="ETE66017.1"/>
    </source>
</evidence>